<feature type="chain" id="PRO_5041723083" evidence="17">
    <location>
        <begin position="33"/>
        <end position="732"/>
    </location>
</feature>
<feature type="short sequence motif" description="TonB C-terminal box" evidence="15">
    <location>
        <begin position="715"/>
        <end position="732"/>
    </location>
</feature>
<feature type="signal peptide" evidence="17">
    <location>
        <begin position="1"/>
        <end position="32"/>
    </location>
</feature>
<dbReference type="CDD" id="cd01347">
    <property type="entry name" value="ligand_gated_channel"/>
    <property type="match status" value="1"/>
</dbReference>
<dbReference type="AlphaFoldDB" id="A0AA87XSU6"/>
<dbReference type="PROSITE" id="PS01156">
    <property type="entry name" value="TONB_DEPENDENT_REC_2"/>
    <property type="match status" value="1"/>
</dbReference>
<evidence type="ECO:0000256" key="15">
    <source>
        <dbReference type="PROSITE-ProRule" id="PRU10144"/>
    </source>
</evidence>
<keyword evidence="8" id="KW-0408">Iron</keyword>
<evidence type="ECO:0000256" key="12">
    <source>
        <dbReference type="ARBA" id="ARBA00023170"/>
    </source>
</evidence>
<evidence type="ECO:0000256" key="4">
    <source>
        <dbReference type="ARBA" id="ARBA00022452"/>
    </source>
</evidence>
<dbReference type="PANTHER" id="PTHR32552">
    <property type="entry name" value="FERRICHROME IRON RECEPTOR-RELATED"/>
    <property type="match status" value="1"/>
</dbReference>
<evidence type="ECO:0000313" key="20">
    <source>
        <dbReference type="EMBL" id="GGY36429.1"/>
    </source>
</evidence>
<gene>
    <name evidence="20" type="ORF">GCM10007387_18450</name>
</gene>
<evidence type="ECO:0000256" key="17">
    <source>
        <dbReference type="SAM" id="SignalP"/>
    </source>
</evidence>
<evidence type="ECO:0000256" key="13">
    <source>
        <dbReference type="ARBA" id="ARBA00023237"/>
    </source>
</evidence>
<dbReference type="Pfam" id="PF00593">
    <property type="entry name" value="TonB_dep_Rec_b-barrel"/>
    <property type="match status" value="1"/>
</dbReference>
<dbReference type="InterPro" id="IPR010917">
    <property type="entry name" value="TonB_rcpt_CS"/>
</dbReference>
<keyword evidence="12 20" id="KW-0675">Receptor</keyword>
<evidence type="ECO:0000259" key="19">
    <source>
        <dbReference type="Pfam" id="PF07715"/>
    </source>
</evidence>
<dbReference type="RefSeq" id="WP_229420813.1">
    <property type="nucleotide sequence ID" value="NZ_BMWV01000003.1"/>
</dbReference>
<evidence type="ECO:0000256" key="7">
    <source>
        <dbReference type="ARBA" id="ARBA00022729"/>
    </source>
</evidence>
<dbReference type="InterPro" id="IPR012910">
    <property type="entry name" value="Plug_dom"/>
</dbReference>
<dbReference type="InterPro" id="IPR000531">
    <property type="entry name" value="Beta-barrel_TonB"/>
</dbReference>
<dbReference type="EMBL" id="BMWV01000003">
    <property type="protein sequence ID" value="GGY36429.1"/>
    <property type="molecule type" value="Genomic_DNA"/>
</dbReference>
<evidence type="ECO:0000256" key="14">
    <source>
        <dbReference type="PROSITE-ProRule" id="PRU01360"/>
    </source>
</evidence>
<evidence type="ECO:0000256" key="2">
    <source>
        <dbReference type="ARBA" id="ARBA00009810"/>
    </source>
</evidence>
<evidence type="ECO:0000256" key="6">
    <source>
        <dbReference type="ARBA" id="ARBA00022692"/>
    </source>
</evidence>
<dbReference type="GO" id="GO:0038023">
    <property type="term" value="F:signaling receptor activity"/>
    <property type="evidence" value="ECO:0007669"/>
    <property type="project" value="InterPro"/>
</dbReference>
<comment type="subcellular location">
    <subcellularLocation>
        <location evidence="1 14">Cell outer membrane</location>
        <topology evidence="1 14">Multi-pass membrane protein</topology>
    </subcellularLocation>
</comment>
<comment type="similarity">
    <text evidence="2 14 16">Belongs to the TonB-dependent receptor family.</text>
</comment>
<dbReference type="SUPFAM" id="SSF56935">
    <property type="entry name" value="Porins"/>
    <property type="match status" value="1"/>
</dbReference>
<keyword evidence="13 14" id="KW-0998">Cell outer membrane</keyword>
<evidence type="ECO:0000256" key="3">
    <source>
        <dbReference type="ARBA" id="ARBA00022448"/>
    </source>
</evidence>
<feature type="domain" description="TonB-dependent receptor plug" evidence="19">
    <location>
        <begin position="72"/>
        <end position="172"/>
    </location>
</feature>
<evidence type="ECO:0000256" key="10">
    <source>
        <dbReference type="ARBA" id="ARBA00023077"/>
    </source>
</evidence>
<keyword evidence="4 14" id="KW-1134">Transmembrane beta strand</keyword>
<keyword evidence="5" id="KW-0410">Iron transport</keyword>
<protein>
    <submittedName>
        <fullName evidence="20">Ferric-rhodotorulic acid/ferric-coprogen receptor FhuE</fullName>
    </submittedName>
</protein>
<dbReference type="GO" id="GO:0015344">
    <property type="term" value="F:siderophore uptake transmembrane transporter activity"/>
    <property type="evidence" value="ECO:0007669"/>
    <property type="project" value="TreeGrafter"/>
</dbReference>
<dbReference type="InterPro" id="IPR036942">
    <property type="entry name" value="Beta-barrel_TonB_sf"/>
</dbReference>
<evidence type="ECO:0000256" key="9">
    <source>
        <dbReference type="ARBA" id="ARBA00023065"/>
    </source>
</evidence>
<dbReference type="Gene3D" id="2.170.130.10">
    <property type="entry name" value="TonB-dependent receptor, plug domain"/>
    <property type="match status" value="1"/>
</dbReference>
<dbReference type="FunFam" id="2.170.130.10:FF:000010">
    <property type="entry name" value="Ferripyoverdine receptor"/>
    <property type="match status" value="1"/>
</dbReference>
<evidence type="ECO:0000256" key="5">
    <source>
        <dbReference type="ARBA" id="ARBA00022496"/>
    </source>
</evidence>
<keyword evidence="9" id="KW-0406">Ion transport</keyword>
<dbReference type="NCBIfam" id="TIGR01783">
    <property type="entry name" value="TonB-siderophor"/>
    <property type="match status" value="1"/>
</dbReference>
<dbReference type="PANTHER" id="PTHR32552:SF74">
    <property type="entry name" value="HYDROXAMATE SIDEROPHORE RECEPTOR FHUE"/>
    <property type="match status" value="1"/>
</dbReference>
<dbReference type="Proteomes" id="UP000628442">
    <property type="component" value="Unassembled WGS sequence"/>
</dbReference>
<accession>A0AA87XSU6</accession>
<keyword evidence="7 17" id="KW-0732">Signal</keyword>
<keyword evidence="10 16" id="KW-0798">TonB box</keyword>
<dbReference type="Gene3D" id="2.40.170.20">
    <property type="entry name" value="TonB-dependent receptor, beta-barrel domain"/>
    <property type="match status" value="1"/>
</dbReference>
<proteinExistence type="inferred from homology"/>
<evidence type="ECO:0000313" key="21">
    <source>
        <dbReference type="Proteomes" id="UP000628442"/>
    </source>
</evidence>
<name>A0AA87XSU6_9BURK</name>
<dbReference type="PROSITE" id="PS52016">
    <property type="entry name" value="TONB_DEPENDENT_REC_3"/>
    <property type="match status" value="1"/>
</dbReference>
<dbReference type="GO" id="GO:0015891">
    <property type="term" value="P:siderophore transport"/>
    <property type="evidence" value="ECO:0007669"/>
    <property type="project" value="InterPro"/>
</dbReference>
<keyword evidence="3 14" id="KW-0813">Transport</keyword>
<feature type="domain" description="TonB-dependent receptor-like beta-barrel" evidence="18">
    <location>
        <begin position="275"/>
        <end position="700"/>
    </location>
</feature>
<dbReference type="Pfam" id="PF07715">
    <property type="entry name" value="Plug"/>
    <property type="match status" value="1"/>
</dbReference>
<organism evidence="20 21">
    <name type="scientific">Pseudoduganella albidiflava</name>
    <dbReference type="NCBI Taxonomy" id="321983"/>
    <lineage>
        <taxon>Bacteria</taxon>
        <taxon>Pseudomonadati</taxon>
        <taxon>Pseudomonadota</taxon>
        <taxon>Betaproteobacteria</taxon>
        <taxon>Burkholderiales</taxon>
        <taxon>Oxalobacteraceae</taxon>
        <taxon>Telluria group</taxon>
        <taxon>Pseudoduganella</taxon>
    </lineage>
</organism>
<keyword evidence="6 14" id="KW-0812">Transmembrane</keyword>
<dbReference type="InterPro" id="IPR039426">
    <property type="entry name" value="TonB-dep_rcpt-like"/>
</dbReference>
<evidence type="ECO:0000256" key="11">
    <source>
        <dbReference type="ARBA" id="ARBA00023136"/>
    </source>
</evidence>
<evidence type="ECO:0000256" key="1">
    <source>
        <dbReference type="ARBA" id="ARBA00004571"/>
    </source>
</evidence>
<dbReference type="InterPro" id="IPR037066">
    <property type="entry name" value="Plug_dom_sf"/>
</dbReference>
<sequence length="732" mass="80124">MNKKHRPAHGHKLGRLSMVAGLTVTMPLGALAQVAEQAQPVMPTVEVQAQKDGDNGYTTRVVGTATPLGLSIRETPQAVSVITRERMEDQGLATITDVVNNTTGVSVNQYETHRAGFTARGFDITNLQIDGIPTTWEQSWSAGETLGSLAIYERVEVVRGATGLMTGAGNPSAAINLIRKRATSKELSGTAELGIGRWNERRAMVDVGTGLNQSGSVRARVVGEYRQADSWVDYLEDKDKTVFATIEADLAPGTLLSAGFSRQETDPKGSMWGGLPYYYTDGTPTNWDRSKTTAADWTTWSSSYNNAFVNLEHNFANGWQVRGSFSRGDRRGDSYLLYLSGIPDRVTGLGMSDFSGSYNTRSKQDDVSLHASGPFALGGRQHEAAFGYLHSKQEFVSDSRAANYGNVSSAVGDFNNFNPGAYPEPSWGPRTFYETSETKQEGLYGVVRFSLADPLKVIIGARVSNYEKTGHGLWTAAYTIKKNREVTPYAGLVYDIDRNWSAYASYTDIFQPQNLKDINGGQLDPVVGKSYETGIKGAFLDNRLNAQFSVFRIKQDKLGVEAGMIDRDGTGPLLPEAYYRAAEGAESKGFEAEVSGELARGWNATAGYAYFKAEDAAGLEFNSIYPRKTFRVFTTYRFPGELSKLTVGGGANWESRTWTNDPTAPANTSGQIVQGSFALVNLMARYDINDRLSAQLNIDNAFDKTHYAMFSAFNAITYQAPRSVSATLRYKF</sequence>
<comment type="caution">
    <text evidence="20">The sequence shown here is derived from an EMBL/GenBank/DDBJ whole genome shotgun (WGS) entry which is preliminary data.</text>
</comment>
<evidence type="ECO:0000256" key="8">
    <source>
        <dbReference type="ARBA" id="ARBA00023004"/>
    </source>
</evidence>
<evidence type="ECO:0000259" key="18">
    <source>
        <dbReference type="Pfam" id="PF00593"/>
    </source>
</evidence>
<keyword evidence="11 14" id="KW-0472">Membrane</keyword>
<reference evidence="20" key="1">
    <citation type="journal article" date="2014" name="Int. J. Syst. Evol. Microbiol.">
        <title>Complete genome sequence of Corynebacterium casei LMG S-19264T (=DSM 44701T), isolated from a smear-ripened cheese.</title>
        <authorList>
            <consortium name="US DOE Joint Genome Institute (JGI-PGF)"/>
            <person name="Walter F."/>
            <person name="Albersmeier A."/>
            <person name="Kalinowski J."/>
            <person name="Ruckert C."/>
        </authorList>
    </citation>
    <scope>NUCLEOTIDE SEQUENCE</scope>
    <source>
        <strain evidence="20">KCTC 12343</strain>
    </source>
</reference>
<reference evidence="20" key="2">
    <citation type="submission" date="2022-12" db="EMBL/GenBank/DDBJ databases">
        <authorList>
            <person name="Sun Q."/>
            <person name="Kim S."/>
        </authorList>
    </citation>
    <scope>NUCLEOTIDE SEQUENCE</scope>
    <source>
        <strain evidence="20">KCTC 12343</strain>
    </source>
</reference>
<dbReference type="GO" id="GO:0009279">
    <property type="term" value="C:cell outer membrane"/>
    <property type="evidence" value="ECO:0007669"/>
    <property type="project" value="UniProtKB-SubCell"/>
</dbReference>
<evidence type="ECO:0000256" key="16">
    <source>
        <dbReference type="RuleBase" id="RU003357"/>
    </source>
</evidence>
<dbReference type="InterPro" id="IPR010105">
    <property type="entry name" value="TonB_sidphr_rcpt"/>
</dbReference>